<keyword evidence="3" id="KW-1185">Reference proteome</keyword>
<evidence type="ECO:0000313" key="3">
    <source>
        <dbReference type="Proteomes" id="UP000242875"/>
    </source>
</evidence>
<keyword evidence="1" id="KW-0732">Signal</keyword>
<dbReference type="EMBL" id="MVBO01000127">
    <property type="protein sequence ID" value="OZJ02766.1"/>
    <property type="molecule type" value="Genomic_DNA"/>
</dbReference>
<feature type="signal peptide" evidence="1">
    <location>
        <begin position="1"/>
        <end position="23"/>
    </location>
</feature>
<feature type="chain" id="PRO_5012898874" evidence="1">
    <location>
        <begin position="24"/>
        <end position="135"/>
    </location>
</feature>
<evidence type="ECO:0000256" key="1">
    <source>
        <dbReference type="SAM" id="SignalP"/>
    </source>
</evidence>
<accession>A0A261XWL7</accession>
<protein>
    <submittedName>
        <fullName evidence="2">Uncharacterized protein</fullName>
    </submittedName>
</protein>
<name>A0A261XWL7_9FUNG</name>
<proteinExistence type="predicted"/>
<reference evidence="2 3" key="1">
    <citation type="journal article" date="2017" name="Mycologia">
        <title>Bifiguratus adelaidae, gen. et sp. nov., a new member of Mucoromycotina in endophytic and soil-dwelling habitats.</title>
        <authorList>
            <person name="Torres-Cruz T.J."/>
            <person name="Billingsley Tobias T.L."/>
            <person name="Almatruk M."/>
            <person name="Hesse C."/>
            <person name="Kuske C.R."/>
            <person name="Desiro A."/>
            <person name="Benucci G.M."/>
            <person name="Bonito G."/>
            <person name="Stajich J.E."/>
            <person name="Dunlap C."/>
            <person name="Arnold A.E."/>
            <person name="Porras-Alfaro A."/>
        </authorList>
    </citation>
    <scope>NUCLEOTIDE SEQUENCE [LARGE SCALE GENOMIC DNA]</scope>
    <source>
        <strain evidence="2 3">AZ0501</strain>
    </source>
</reference>
<evidence type="ECO:0000313" key="2">
    <source>
        <dbReference type="EMBL" id="OZJ02766.1"/>
    </source>
</evidence>
<dbReference type="Proteomes" id="UP000242875">
    <property type="component" value="Unassembled WGS sequence"/>
</dbReference>
<comment type="caution">
    <text evidence="2">The sequence shown here is derived from an EMBL/GenBank/DDBJ whole genome shotgun (WGS) entry which is preliminary data.</text>
</comment>
<sequence>MIKASAFWLFALLALALPCLIQAGWDVTYPNIHTKWKRGSTHNIKWKPSAAPNNLIPATFDIYFEVNNNGHPHQYMIETVKANVKNTTFSTKFTVPKSSPYYTGNLGKPSQFVLVFYSTDPAFPIRQFSDSFEVV</sequence>
<organism evidence="2 3">
    <name type="scientific">Bifiguratus adelaidae</name>
    <dbReference type="NCBI Taxonomy" id="1938954"/>
    <lineage>
        <taxon>Eukaryota</taxon>
        <taxon>Fungi</taxon>
        <taxon>Fungi incertae sedis</taxon>
        <taxon>Mucoromycota</taxon>
        <taxon>Mucoromycotina</taxon>
        <taxon>Endogonomycetes</taxon>
        <taxon>Endogonales</taxon>
        <taxon>Endogonales incertae sedis</taxon>
        <taxon>Bifiguratus</taxon>
    </lineage>
</organism>
<dbReference type="AlphaFoldDB" id="A0A261XWL7"/>
<gene>
    <name evidence="2" type="ORF">BZG36_03355</name>
</gene>